<dbReference type="GO" id="GO:0005525">
    <property type="term" value="F:GTP binding"/>
    <property type="evidence" value="ECO:0007669"/>
    <property type="project" value="UniProtKB-KW"/>
</dbReference>
<proteinExistence type="inferred from homology"/>
<keyword evidence="5" id="KW-0449">Lipoprotein</keyword>
<dbReference type="AlphaFoldDB" id="A0A815WBQ5"/>
<evidence type="ECO:0000256" key="6">
    <source>
        <dbReference type="ARBA" id="ARBA00023289"/>
    </source>
</evidence>
<keyword evidence="3" id="KW-0547">Nucleotide-binding</keyword>
<dbReference type="Gene3D" id="3.40.50.300">
    <property type="entry name" value="P-loop containing nucleotide triphosphate hydrolases"/>
    <property type="match status" value="1"/>
</dbReference>
<dbReference type="InterPro" id="IPR005225">
    <property type="entry name" value="Small_GTP-bd"/>
</dbReference>
<dbReference type="PANTHER" id="PTHR47981:SF20">
    <property type="entry name" value="RAS-RELATED PROTEIN RAB-7A"/>
    <property type="match status" value="1"/>
</dbReference>
<evidence type="ECO:0000313" key="8">
    <source>
        <dbReference type="Proteomes" id="UP000663828"/>
    </source>
</evidence>
<evidence type="ECO:0000313" key="7">
    <source>
        <dbReference type="EMBL" id="CAF1546570.1"/>
    </source>
</evidence>
<dbReference type="SMART" id="SM00174">
    <property type="entry name" value="RHO"/>
    <property type="match status" value="1"/>
</dbReference>
<dbReference type="SMART" id="SM00173">
    <property type="entry name" value="RAS"/>
    <property type="match status" value="1"/>
</dbReference>
<dbReference type="GO" id="GO:0090385">
    <property type="term" value="P:phagosome-lysosome fusion"/>
    <property type="evidence" value="ECO:0007669"/>
    <property type="project" value="TreeGrafter"/>
</dbReference>
<dbReference type="PANTHER" id="PTHR47981">
    <property type="entry name" value="RAB FAMILY"/>
    <property type="match status" value="1"/>
</dbReference>
<dbReference type="GO" id="GO:0005764">
    <property type="term" value="C:lysosome"/>
    <property type="evidence" value="ECO:0007669"/>
    <property type="project" value="TreeGrafter"/>
</dbReference>
<dbReference type="EMBL" id="CAJNOR010005122">
    <property type="protein sequence ID" value="CAF1546570.1"/>
    <property type="molecule type" value="Genomic_DNA"/>
</dbReference>
<dbReference type="PROSITE" id="PS51419">
    <property type="entry name" value="RAB"/>
    <property type="match status" value="1"/>
</dbReference>
<keyword evidence="6" id="KW-0636">Prenylation</keyword>
<dbReference type="GO" id="GO:0003924">
    <property type="term" value="F:GTPase activity"/>
    <property type="evidence" value="ECO:0007669"/>
    <property type="project" value="InterPro"/>
</dbReference>
<name>A0A815WBQ5_ADIRI</name>
<dbReference type="SMART" id="SM00176">
    <property type="entry name" value="RAN"/>
    <property type="match status" value="1"/>
</dbReference>
<comment type="subcellular location">
    <subcellularLocation>
        <location evidence="1">Late endosome membrane</location>
    </subcellularLocation>
</comment>
<dbReference type="PRINTS" id="PR00449">
    <property type="entry name" value="RASTRNSFRMNG"/>
</dbReference>
<evidence type="ECO:0000256" key="2">
    <source>
        <dbReference type="ARBA" id="ARBA00006270"/>
    </source>
</evidence>
<dbReference type="PROSITE" id="PS51421">
    <property type="entry name" value="RAS"/>
    <property type="match status" value="1"/>
</dbReference>
<organism evidence="7 8">
    <name type="scientific">Adineta ricciae</name>
    <name type="common">Rotifer</name>
    <dbReference type="NCBI Taxonomy" id="249248"/>
    <lineage>
        <taxon>Eukaryota</taxon>
        <taxon>Metazoa</taxon>
        <taxon>Spiralia</taxon>
        <taxon>Gnathifera</taxon>
        <taxon>Rotifera</taxon>
        <taxon>Eurotatoria</taxon>
        <taxon>Bdelloidea</taxon>
        <taxon>Adinetida</taxon>
        <taxon>Adinetidae</taxon>
        <taxon>Adineta</taxon>
    </lineage>
</organism>
<dbReference type="GO" id="GO:0045335">
    <property type="term" value="C:phagocytic vesicle"/>
    <property type="evidence" value="ECO:0007669"/>
    <property type="project" value="TreeGrafter"/>
</dbReference>
<evidence type="ECO:0000256" key="3">
    <source>
        <dbReference type="ARBA" id="ARBA00022741"/>
    </source>
</evidence>
<dbReference type="FunFam" id="3.40.50.300:FF:000086">
    <property type="entry name" value="Ras-related small GTPase"/>
    <property type="match status" value="1"/>
</dbReference>
<keyword evidence="4" id="KW-0342">GTP-binding</keyword>
<dbReference type="InterPro" id="IPR001806">
    <property type="entry name" value="Small_GTPase"/>
</dbReference>
<dbReference type="NCBIfam" id="TIGR00231">
    <property type="entry name" value="small_GTP"/>
    <property type="match status" value="1"/>
</dbReference>
<dbReference type="Pfam" id="PF00071">
    <property type="entry name" value="Ras"/>
    <property type="match status" value="1"/>
</dbReference>
<dbReference type="Proteomes" id="UP000663828">
    <property type="component" value="Unassembled WGS sequence"/>
</dbReference>
<sequence>MALRKKVLLKVIILGDSGVGKTSLMNQFVNRKFSNQYKATIGADFLTKELQIDDRLIWDTAGQERFQSLGVAFYRGADCCVLVMDVTSPSSFKSLESWKDEFLIQAGPRDPENFPFIVLGNKSDLENRAIQARKAQSWCQEKNNIPYFETSAKEGLNVEKAFETVARNALAREKETDQQADFPIPIRIPQQEEPQKKNGCQC</sequence>
<evidence type="ECO:0000256" key="4">
    <source>
        <dbReference type="ARBA" id="ARBA00023134"/>
    </source>
</evidence>
<gene>
    <name evidence="7" type="ORF">XAT740_LOCUS42562</name>
</gene>
<comment type="caution">
    <text evidence="7">The sequence shown here is derived from an EMBL/GenBank/DDBJ whole genome shotgun (WGS) entry which is preliminary data.</text>
</comment>
<comment type="similarity">
    <text evidence="2">Belongs to the small GTPase superfamily. Rab family.</text>
</comment>
<reference evidence="7" key="1">
    <citation type="submission" date="2021-02" db="EMBL/GenBank/DDBJ databases">
        <authorList>
            <person name="Nowell W R."/>
        </authorList>
    </citation>
    <scope>NUCLEOTIDE SEQUENCE</scope>
</reference>
<evidence type="ECO:0000256" key="5">
    <source>
        <dbReference type="ARBA" id="ARBA00023288"/>
    </source>
</evidence>
<dbReference type="InterPro" id="IPR027417">
    <property type="entry name" value="P-loop_NTPase"/>
</dbReference>
<dbReference type="SMART" id="SM00175">
    <property type="entry name" value="RAB"/>
    <property type="match status" value="1"/>
</dbReference>
<keyword evidence="8" id="KW-1185">Reference proteome</keyword>
<dbReference type="CDD" id="cd01862">
    <property type="entry name" value="Rab7"/>
    <property type="match status" value="1"/>
</dbReference>
<accession>A0A815WBQ5</accession>
<dbReference type="GO" id="GO:0008333">
    <property type="term" value="P:endosome to lysosome transport"/>
    <property type="evidence" value="ECO:0007669"/>
    <property type="project" value="TreeGrafter"/>
</dbReference>
<dbReference type="GO" id="GO:0031902">
    <property type="term" value="C:late endosome membrane"/>
    <property type="evidence" value="ECO:0007669"/>
    <property type="project" value="UniProtKB-SubCell"/>
</dbReference>
<protein>
    <submittedName>
        <fullName evidence="7">Uncharacterized protein</fullName>
    </submittedName>
</protein>
<evidence type="ECO:0000256" key="1">
    <source>
        <dbReference type="ARBA" id="ARBA00004414"/>
    </source>
</evidence>
<dbReference type="SUPFAM" id="SSF52540">
    <property type="entry name" value="P-loop containing nucleoside triphosphate hydrolases"/>
    <property type="match status" value="1"/>
</dbReference>